<accession>A0A916VMJ9</accession>
<feature type="transmembrane region" description="Helical" evidence="1">
    <location>
        <begin position="266"/>
        <end position="284"/>
    </location>
</feature>
<feature type="domain" description="EamA" evidence="2">
    <location>
        <begin position="148"/>
        <end position="278"/>
    </location>
</feature>
<comment type="caution">
    <text evidence="3">The sequence shown here is derived from an EMBL/GenBank/DDBJ whole genome shotgun (WGS) entry which is preliminary data.</text>
</comment>
<dbReference type="EMBL" id="BMKA01000001">
    <property type="protein sequence ID" value="GGA08975.1"/>
    <property type="molecule type" value="Genomic_DNA"/>
</dbReference>
<dbReference type="RefSeq" id="WP_188670802.1">
    <property type="nucleotide sequence ID" value="NZ_BMKA01000001.1"/>
</dbReference>
<feature type="transmembrane region" description="Helical" evidence="1">
    <location>
        <begin position="235"/>
        <end position="254"/>
    </location>
</feature>
<evidence type="ECO:0000259" key="2">
    <source>
        <dbReference type="Pfam" id="PF00892"/>
    </source>
</evidence>
<feature type="transmembrane region" description="Helical" evidence="1">
    <location>
        <begin position="95"/>
        <end position="115"/>
    </location>
</feature>
<name>A0A916VMJ9_9RHOB</name>
<evidence type="ECO:0000313" key="4">
    <source>
        <dbReference type="Proteomes" id="UP000628017"/>
    </source>
</evidence>
<organism evidence="3 4">
    <name type="scientific">Neptunicoccus cionae</name>
    <dbReference type="NCBI Taxonomy" id="2035344"/>
    <lineage>
        <taxon>Bacteria</taxon>
        <taxon>Pseudomonadati</taxon>
        <taxon>Pseudomonadota</taxon>
        <taxon>Alphaproteobacteria</taxon>
        <taxon>Rhodobacterales</taxon>
        <taxon>Paracoccaceae</taxon>
        <taxon>Neptunicoccus</taxon>
    </lineage>
</organism>
<reference evidence="3" key="1">
    <citation type="journal article" date="2014" name="Int. J. Syst. Evol. Microbiol.">
        <title>Complete genome sequence of Corynebacterium casei LMG S-19264T (=DSM 44701T), isolated from a smear-ripened cheese.</title>
        <authorList>
            <consortium name="US DOE Joint Genome Institute (JGI-PGF)"/>
            <person name="Walter F."/>
            <person name="Albersmeier A."/>
            <person name="Kalinowski J."/>
            <person name="Ruckert C."/>
        </authorList>
    </citation>
    <scope>NUCLEOTIDE SEQUENCE</scope>
    <source>
        <strain evidence="3">CGMCC 1.15880</strain>
    </source>
</reference>
<dbReference type="PANTHER" id="PTHR22911">
    <property type="entry name" value="ACYL-MALONYL CONDENSING ENZYME-RELATED"/>
    <property type="match status" value="1"/>
</dbReference>
<evidence type="ECO:0000313" key="3">
    <source>
        <dbReference type="EMBL" id="GGA08975.1"/>
    </source>
</evidence>
<dbReference type="SUPFAM" id="SSF103481">
    <property type="entry name" value="Multidrug resistance efflux transporter EmrE"/>
    <property type="match status" value="2"/>
</dbReference>
<dbReference type="AlphaFoldDB" id="A0A916VMJ9"/>
<dbReference type="InterPro" id="IPR000620">
    <property type="entry name" value="EamA_dom"/>
</dbReference>
<dbReference type="GO" id="GO:0016020">
    <property type="term" value="C:membrane"/>
    <property type="evidence" value="ECO:0007669"/>
    <property type="project" value="InterPro"/>
</dbReference>
<feature type="transmembrane region" description="Helical" evidence="1">
    <location>
        <begin position="148"/>
        <end position="167"/>
    </location>
</feature>
<proteinExistence type="predicted"/>
<keyword evidence="1" id="KW-0812">Transmembrane</keyword>
<dbReference type="Pfam" id="PF00892">
    <property type="entry name" value="EamA"/>
    <property type="match status" value="2"/>
</dbReference>
<gene>
    <name evidence="3" type="ORF">GCM10011498_06190</name>
</gene>
<keyword evidence="1" id="KW-1133">Transmembrane helix</keyword>
<protein>
    <submittedName>
        <fullName evidence="3">Membrane protein</fullName>
    </submittedName>
</protein>
<keyword evidence="1" id="KW-0472">Membrane</keyword>
<dbReference type="PANTHER" id="PTHR22911:SF76">
    <property type="entry name" value="EAMA DOMAIN-CONTAINING PROTEIN"/>
    <property type="match status" value="1"/>
</dbReference>
<evidence type="ECO:0000256" key="1">
    <source>
        <dbReference type="SAM" id="Phobius"/>
    </source>
</evidence>
<reference evidence="3" key="2">
    <citation type="submission" date="2020-09" db="EMBL/GenBank/DDBJ databases">
        <authorList>
            <person name="Sun Q."/>
            <person name="Zhou Y."/>
        </authorList>
    </citation>
    <scope>NUCLEOTIDE SEQUENCE</scope>
    <source>
        <strain evidence="3">CGMCC 1.15880</strain>
    </source>
</reference>
<feature type="transmembrane region" description="Helical" evidence="1">
    <location>
        <begin position="209"/>
        <end position="228"/>
    </location>
</feature>
<dbReference type="Proteomes" id="UP000628017">
    <property type="component" value="Unassembled WGS sequence"/>
</dbReference>
<feature type="transmembrane region" description="Helical" evidence="1">
    <location>
        <begin position="71"/>
        <end position="89"/>
    </location>
</feature>
<feature type="transmembrane region" description="Helical" evidence="1">
    <location>
        <begin position="122"/>
        <end position="142"/>
    </location>
</feature>
<sequence length="290" mass="29925">MPKSHATLLILLGATAMSLAALCVRLIEQADGFQILAYRSVTLAGMIAVMACLRRRIGPLRFLATLDRKDWALGAILSLAFTFYIFALLNTSVASALFILASSPLFATLLAWGWLGERPRPLVCGIIVVAVLGIALMAGEGLALGQTLGNLFALSSAAFFALMLVTARAGGKEDVLGGTFLGGVLAGLLAAGCAFLLGDGLSIPLRDLVISAIMGAFTIGVGIGLVTWGAPYAPASEVSLLVLLESVLSPLWVWGLLGEAMTAREILGGAVVMAAVATLAVLSARSGQRV</sequence>
<feature type="transmembrane region" description="Helical" evidence="1">
    <location>
        <begin position="33"/>
        <end position="51"/>
    </location>
</feature>
<keyword evidence="4" id="KW-1185">Reference proteome</keyword>
<dbReference type="InterPro" id="IPR037185">
    <property type="entry name" value="EmrE-like"/>
</dbReference>
<feature type="transmembrane region" description="Helical" evidence="1">
    <location>
        <begin position="179"/>
        <end position="197"/>
    </location>
</feature>
<feature type="domain" description="EamA" evidence="2">
    <location>
        <begin position="8"/>
        <end position="137"/>
    </location>
</feature>